<sequence>MSHHNYPNHGRSLRLSHTGTNSHSGSLYPEQGRTILLPLAIAFPTSDSPGTVSNPNNITAQRSTPVPYELPYYPPAQQQQTHAPYTKYPSYQQLSETRYHSGQTHTGVSYGRASPPSSSADPWRRPPLDVPVGGRVQGQAYYQYHADSQTPHTSNDLRSPHSVYSPASSIPQHQPPASPAYPAGHSPSRGAAPTAAAADTADGLALEFGRISLFDDPIYQHSRRLTYPRAPTAPSPVPYDVPPKTQEPTIKKKRKRADARQLEALNRMHARTAFPSTEERQQLARDLDMSARSVQIWFQNKRQASRQGGRNPANSSISQDTVTLPEDSPPVVIHPRGSPAPMGPMGESSHRSRSPLPAMMRSGQTPSPPSGRSRADMDPRRQWPGRRY</sequence>
<dbReference type="PANTHER" id="PTHR46255:SF3">
    <property type="entry name" value="HOMEOBOX DOMAIN-CONTAINING PROTEIN"/>
    <property type="match status" value="1"/>
</dbReference>
<keyword evidence="9" id="KW-1185">Reference proteome</keyword>
<proteinExistence type="predicted"/>
<dbReference type="PROSITE" id="PS00027">
    <property type="entry name" value="HOMEOBOX_1"/>
    <property type="match status" value="1"/>
</dbReference>
<feature type="compositionally biased region" description="Polar residues" evidence="6">
    <location>
        <begin position="148"/>
        <end position="157"/>
    </location>
</feature>
<feature type="compositionally biased region" description="Polar residues" evidence="6">
    <location>
        <begin position="301"/>
        <end position="322"/>
    </location>
</feature>
<evidence type="ECO:0000313" key="9">
    <source>
        <dbReference type="Proteomes" id="UP000759537"/>
    </source>
</evidence>
<organism evidence="8 9">
    <name type="scientific">Russula ochroleuca</name>
    <dbReference type="NCBI Taxonomy" id="152965"/>
    <lineage>
        <taxon>Eukaryota</taxon>
        <taxon>Fungi</taxon>
        <taxon>Dikarya</taxon>
        <taxon>Basidiomycota</taxon>
        <taxon>Agaricomycotina</taxon>
        <taxon>Agaricomycetes</taxon>
        <taxon>Russulales</taxon>
        <taxon>Russulaceae</taxon>
        <taxon>Russula</taxon>
    </lineage>
</organism>
<evidence type="ECO:0000256" key="1">
    <source>
        <dbReference type="ARBA" id="ARBA00023125"/>
    </source>
</evidence>
<dbReference type="AlphaFoldDB" id="A0A9P5MRH0"/>
<accession>A0A9P5MRH0</accession>
<dbReference type="GO" id="GO:1990837">
    <property type="term" value="F:sequence-specific double-stranded DNA binding"/>
    <property type="evidence" value="ECO:0007669"/>
    <property type="project" value="TreeGrafter"/>
</dbReference>
<dbReference type="InterPro" id="IPR001356">
    <property type="entry name" value="HD"/>
</dbReference>
<dbReference type="InterPro" id="IPR009057">
    <property type="entry name" value="Homeodomain-like_sf"/>
</dbReference>
<evidence type="ECO:0000313" key="8">
    <source>
        <dbReference type="EMBL" id="KAF8475302.1"/>
    </source>
</evidence>
<feature type="region of interest" description="Disordered" evidence="6">
    <location>
        <begin position="1"/>
        <end position="27"/>
    </location>
</feature>
<dbReference type="SMART" id="SM00389">
    <property type="entry name" value="HOX"/>
    <property type="match status" value="1"/>
</dbReference>
<dbReference type="GO" id="GO:0005634">
    <property type="term" value="C:nucleus"/>
    <property type="evidence" value="ECO:0007669"/>
    <property type="project" value="UniProtKB-SubCell"/>
</dbReference>
<dbReference type="PANTHER" id="PTHR46255">
    <property type="entry name" value="SHORT STATURE HOMEOBOX"/>
    <property type="match status" value="1"/>
</dbReference>
<feature type="DNA-binding region" description="Homeobox" evidence="4">
    <location>
        <begin position="250"/>
        <end position="309"/>
    </location>
</feature>
<comment type="caution">
    <text evidence="8">The sequence shown here is derived from an EMBL/GenBank/DDBJ whole genome shotgun (WGS) entry which is preliminary data.</text>
</comment>
<dbReference type="EMBL" id="WHVB01000016">
    <property type="protein sequence ID" value="KAF8475302.1"/>
    <property type="molecule type" value="Genomic_DNA"/>
</dbReference>
<evidence type="ECO:0000256" key="6">
    <source>
        <dbReference type="SAM" id="MobiDB-lite"/>
    </source>
</evidence>
<evidence type="ECO:0000256" key="2">
    <source>
        <dbReference type="ARBA" id="ARBA00023155"/>
    </source>
</evidence>
<dbReference type="Gene3D" id="1.10.10.60">
    <property type="entry name" value="Homeodomain-like"/>
    <property type="match status" value="1"/>
</dbReference>
<dbReference type="InterPro" id="IPR017970">
    <property type="entry name" value="Homeobox_CS"/>
</dbReference>
<keyword evidence="3 4" id="KW-0539">Nucleus</keyword>
<feature type="region of interest" description="Disordered" evidence="6">
    <location>
        <begin position="301"/>
        <end position="388"/>
    </location>
</feature>
<feature type="compositionally biased region" description="Polar residues" evidence="6">
    <location>
        <begin position="15"/>
        <end position="25"/>
    </location>
</feature>
<feature type="region of interest" description="Disordered" evidence="6">
    <location>
        <begin position="100"/>
        <end position="134"/>
    </location>
</feature>
<gene>
    <name evidence="8" type="ORF">DFH94DRAFT_846600</name>
</gene>
<dbReference type="GO" id="GO:0000981">
    <property type="term" value="F:DNA-binding transcription factor activity, RNA polymerase II-specific"/>
    <property type="evidence" value="ECO:0007669"/>
    <property type="project" value="InterPro"/>
</dbReference>
<dbReference type="SUPFAM" id="SSF46689">
    <property type="entry name" value="Homeodomain-like"/>
    <property type="match status" value="1"/>
</dbReference>
<dbReference type="CDD" id="cd00086">
    <property type="entry name" value="homeodomain"/>
    <property type="match status" value="1"/>
</dbReference>
<comment type="subcellular location">
    <subcellularLocation>
        <location evidence="4 5">Nucleus</location>
    </subcellularLocation>
</comment>
<feature type="region of interest" description="Disordered" evidence="6">
    <location>
        <begin position="148"/>
        <end position="196"/>
    </location>
</feature>
<dbReference type="OrthoDB" id="6159439at2759"/>
<keyword evidence="1 4" id="KW-0238">DNA-binding</keyword>
<name>A0A9P5MRH0_9AGAM</name>
<dbReference type="InterPro" id="IPR052631">
    <property type="entry name" value="Paired_homeobox_Bicoid"/>
</dbReference>
<reference evidence="8" key="1">
    <citation type="submission" date="2019-10" db="EMBL/GenBank/DDBJ databases">
        <authorList>
            <consortium name="DOE Joint Genome Institute"/>
            <person name="Kuo A."/>
            <person name="Miyauchi S."/>
            <person name="Kiss E."/>
            <person name="Drula E."/>
            <person name="Kohler A."/>
            <person name="Sanchez-Garcia M."/>
            <person name="Andreopoulos B."/>
            <person name="Barry K.W."/>
            <person name="Bonito G."/>
            <person name="Buee M."/>
            <person name="Carver A."/>
            <person name="Chen C."/>
            <person name="Cichocki N."/>
            <person name="Clum A."/>
            <person name="Culley D."/>
            <person name="Crous P.W."/>
            <person name="Fauchery L."/>
            <person name="Girlanda M."/>
            <person name="Hayes R."/>
            <person name="Keri Z."/>
            <person name="LaButti K."/>
            <person name="Lipzen A."/>
            <person name="Lombard V."/>
            <person name="Magnuson J."/>
            <person name="Maillard F."/>
            <person name="Morin E."/>
            <person name="Murat C."/>
            <person name="Nolan M."/>
            <person name="Ohm R."/>
            <person name="Pangilinan J."/>
            <person name="Pereira M."/>
            <person name="Perotto S."/>
            <person name="Peter M."/>
            <person name="Riley R."/>
            <person name="Sitrit Y."/>
            <person name="Stielow B."/>
            <person name="Szollosi G."/>
            <person name="Zifcakova L."/>
            <person name="Stursova M."/>
            <person name="Spatafora J.W."/>
            <person name="Tedersoo L."/>
            <person name="Vaario L.-M."/>
            <person name="Yamada A."/>
            <person name="Yan M."/>
            <person name="Wang P."/>
            <person name="Xu J."/>
            <person name="Bruns T."/>
            <person name="Baldrian P."/>
            <person name="Vilgalys R."/>
            <person name="Henrissat B."/>
            <person name="Grigoriev I.V."/>
            <person name="Hibbett D."/>
            <person name="Nagy L.G."/>
            <person name="Martin F.M."/>
        </authorList>
    </citation>
    <scope>NUCLEOTIDE SEQUENCE</scope>
    <source>
        <strain evidence="8">Prilba</strain>
    </source>
</reference>
<dbReference type="Pfam" id="PF00046">
    <property type="entry name" value="Homeodomain"/>
    <property type="match status" value="1"/>
</dbReference>
<evidence type="ECO:0000256" key="4">
    <source>
        <dbReference type="PROSITE-ProRule" id="PRU00108"/>
    </source>
</evidence>
<dbReference type="PROSITE" id="PS50071">
    <property type="entry name" value="HOMEOBOX_2"/>
    <property type="match status" value="1"/>
</dbReference>
<reference evidence="8" key="2">
    <citation type="journal article" date="2020" name="Nat. Commun.">
        <title>Large-scale genome sequencing of mycorrhizal fungi provides insights into the early evolution of symbiotic traits.</title>
        <authorList>
            <person name="Miyauchi S."/>
            <person name="Kiss E."/>
            <person name="Kuo A."/>
            <person name="Drula E."/>
            <person name="Kohler A."/>
            <person name="Sanchez-Garcia M."/>
            <person name="Morin E."/>
            <person name="Andreopoulos B."/>
            <person name="Barry K.W."/>
            <person name="Bonito G."/>
            <person name="Buee M."/>
            <person name="Carver A."/>
            <person name="Chen C."/>
            <person name="Cichocki N."/>
            <person name="Clum A."/>
            <person name="Culley D."/>
            <person name="Crous P.W."/>
            <person name="Fauchery L."/>
            <person name="Girlanda M."/>
            <person name="Hayes R.D."/>
            <person name="Keri Z."/>
            <person name="LaButti K."/>
            <person name="Lipzen A."/>
            <person name="Lombard V."/>
            <person name="Magnuson J."/>
            <person name="Maillard F."/>
            <person name="Murat C."/>
            <person name="Nolan M."/>
            <person name="Ohm R.A."/>
            <person name="Pangilinan J."/>
            <person name="Pereira M.F."/>
            <person name="Perotto S."/>
            <person name="Peter M."/>
            <person name="Pfister S."/>
            <person name="Riley R."/>
            <person name="Sitrit Y."/>
            <person name="Stielow J.B."/>
            <person name="Szollosi G."/>
            <person name="Zifcakova L."/>
            <person name="Stursova M."/>
            <person name="Spatafora J.W."/>
            <person name="Tedersoo L."/>
            <person name="Vaario L.M."/>
            <person name="Yamada A."/>
            <person name="Yan M."/>
            <person name="Wang P."/>
            <person name="Xu J."/>
            <person name="Bruns T."/>
            <person name="Baldrian P."/>
            <person name="Vilgalys R."/>
            <person name="Dunand C."/>
            <person name="Henrissat B."/>
            <person name="Grigoriev I.V."/>
            <person name="Hibbett D."/>
            <person name="Nagy L.G."/>
            <person name="Martin F.M."/>
        </authorList>
    </citation>
    <scope>NUCLEOTIDE SEQUENCE</scope>
    <source>
        <strain evidence="8">Prilba</strain>
    </source>
</reference>
<feature type="region of interest" description="Disordered" evidence="6">
    <location>
        <begin position="227"/>
        <end position="255"/>
    </location>
</feature>
<evidence type="ECO:0000256" key="3">
    <source>
        <dbReference type="ARBA" id="ARBA00023242"/>
    </source>
</evidence>
<dbReference type="Proteomes" id="UP000759537">
    <property type="component" value="Unassembled WGS sequence"/>
</dbReference>
<evidence type="ECO:0000259" key="7">
    <source>
        <dbReference type="PROSITE" id="PS50071"/>
    </source>
</evidence>
<feature type="domain" description="Homeobox" evidence="7">
    <location>
        <begin position="248"/>
        <end position="308"/>
    </location>
</feature>
<evidence type="ECO:0000256" key="5">
    <source>
        <dbReference type="RuleBase" id="RU000682"/>
    </source>
</evidence>
<feature type="compositionally biased region" description="Pro residues" evidence="6">
    <location>
        <begin position="231"/>
        <end position="241"/>
    </location>
</feature>
<protein>
    <submittedName>
        <fullName evidence="8">Homeobox-domain-containing protein</fullName>
    </submittedName>
</protein>
<keyword evidence="2 4" id="KW-0371">Homeobox</keyword>